<feature type="region of interest" description="Disordered" evidence="1">
    <location>
        <begin position="355"/>
        <end position="375"/>
    </location>
</feature>
<protein>
    <recommendedName>
        <fullName evidence="2">Hedgehog/Intein (Hint) domain-containing protein</fullName>
    </recommendedName>
</protein>
<dbReference type="PROSITE" id="PS50817">
    <property type="entry name" value="INTEIN_N_TER"/>
    <property type="match status" value="1"/>
</dbReference>
<evidence type="ECO:0000313" key="4">
    <source>
        <dbReference type="Proteomes" id="UP001499910"/>
    </source>
</evidence>
<reference evidence="4" key="1">
    <citation type="journal article" date="2019" name="Int. J. Syst. Evol. Microbiol.">
        <title>The Global Catalogue of Microorganisms (GCM) 10K type strain sequencing project: providing services to taxonomists for standard genome sequencing and annotation.</title>
        <authorList>
            <consortium name="The Broad Institute Genomics Platform"/>
            <consortium name="The Broad Institute Genome Sequencing Center for Infectious Disease"/>
            <person name="Wu L."/>
            <person name="Ma J."/>
        </authorList>
    </citation>
    <scope>NUCLEOTIDE SEQUENCE [LARGE SCALE GENOMIC DNA]</scope>
    <source>
        <strain evidence="4">JCM 18015</strain>
    </source>
</reference>
<proteinExistence type="predicted"/>
<dbReference type="SUPFAM" id="SSF51294">
    <property type="entry name" value="Hedgehog/intein (Hint) domain"/>
    <property type="match status" value="1"/>
</dbReference>
<evidence type="ECO:0000313" key="3">
    <source>
        <dbReference type="EMBL" id="GAA5064996.1"/>
    </source>
</evidence>
<keyword evidence="4" id="KW-1185">Reference proteome</keyword>
<dbReference type="Gene3D" id="2.170.16.10">
    <property type="entry name" value="Hedgehog/Intein (Hint) domain"/>
    <property type="match status" value="1"/>
</dbReference>
<dbReference type="InterPro" id="IPR036844">
    <property type="entry name" value="Hint_dom_sf"/>
</dbReference>
<dbReference type="InterPro" id="IPR028992">
    <property type="entry name" value="Hedgehog/Intein_dom"/>
</dbReference>
<dbReference type="Proteomes" id="UP001499910">
    <property type="component" value="Unassembled WGS sequence"/>
</dbReference>
<dbReference type="Pfam" id="PF13403">
    <property type="entry name" value="Hint_2"/>
    <property type="match status" value="1"/>
</dbReference>
<name>A0ABP9KVL8_9RHOB</name>
<evidence type="ECO:0000259" key="2">
    <source>
        <dbReference type="Pfam" id="PF13403"/>
    </source>
</evidence>
<gene>
    <name evidence="3" type="ORF">GCM10023209_02060</name>
</gene>
<sequence>MGTGLRGAFMLSWTQTCIEGLPAEPNQELAEGMTWRWHGRALPLEGDGAALILSASRDHEELRSRAARVVDKLLQGPARGPADPVLDDDDPLFSGGFIVSDGVGFFRAVPIPVEEGATPILLFSDGLPAPDREHTIIACSDRFLRDPDSDAPAVICFTPGTRLRTEDGDVAIEDLGPGDRILTRDDGPQEVIWSGNRRMSGARLFAMPEQRPIRLRACALGVDRPDADLVVSPEHRVLIGGAASRDLFGEAEVLVRAADLVGDAQISVDHSLRETYYIHLMLERHQVVWANGLQVESFHPGYMGLDHLSRLHRDYLFELRPELERDPHAYGAPARRMLNRAEAAIMLDGGRTRPNAAQPCDLIQPQRSSPPLTPASRAVEARLIPRSIRPGYSFGVGGPREGMPVGPRTTSG</sequence>
<evidence type="ECO:0000256" key="1">
    <source>
        <dbReference type="SAM" id="MobiDB-lite"/>
    </source>
</evidence>
<accession>A0ABP9KVL8</accession>
<organism evidence="3 4">
    <name type="scientific">[Roseibacterium] beibuensis</name>
    <dbReference type="NCBI Taxonomy" id="1193142"/>
    <lineage>
        <taxon>Bacteria</taxon>
        <taxon>Pseudomonadati</taxon>
        <taxon>Pseudomonadota</taxon>
        <taxon>Alphaproteobacteria</taxon>
        <taxon>Rhodobacterales</taxon>
        <taxon>Roseobacteraceae</taxon>
        <taxon>Roseicyclus</taxon>
    </lineage>
</organism>
<feature type="region of interest" description="Disordered" evidence="1">
    <location>
        <begin position="393"/>
        <end position="412"/>
    </location>
</feature>
<feature type="domain" description="Hedgehog/Intein (Hint)" evidence="2">
    <location>
        <begin position="155"/>
        <end position="301"/>
    </location>
</feature>
<dbReference type="EMBL" id="BAABHW010000001">
    <property type="protein sequence ID" value="GAA5064996.1"/>
    <property type="molecule type" value="Genomic_DNA"/>
</dbReference>
<comment type="caution">
    <text evidence="3">The sequence shown here is derived from an EMBL/GenBank/DDBJ whole genome shotgun (WGS) entry which is preliminary data.</text>
</comment>
<dbReference type="InterPro" id="IPR006141">
    <property type="entry name" value="Intein_N"/>
</dbReference>